<feature type="transmembrane region" description="Helical" evidence="2">
    <location>
        <begin position="293"/>
        <end position="317"/>
    </location>
</feature>
<accession>K6URB5</accession>
<keyword evidence="2" id="KW-0472">Membrane</keyword>
<evidence type="ECO:0000313" key="4">
    <source>
        <dbReference type="Proteomes" id="UP000006319"/>
    </source>
</evidence>
<dbReference type="GeneID" id="14691967"/>
<evidence type="ECO:0000256" key="2">
    <source>
        <dbReference type="SAM" id="Phobius"/>
    </source>
</evidence>
<feature type="transmembrane region" description="Helical" evidence="2">
    <location>
        <begin position="265"/>
        <end position="287"/>
    </location>
</feature>
<dbReference type="VEuPathDB" id="PlasmoDB:PCYB_071210"/>
<feature type="compositionally biased region" description="Basic and acidic residues" evidence="1">
    <location>
        <begin position="147"/>
        <end position="177"/>
    </location>
</feature>
<reference evidence="3 4" key="1">
    <citation type="journal article" date="2012" name="Nat. Genet.">
        <title>Plasmodium cynomolgi genome sequences provide insight into Plasmodium vivax and the monkey malaria clade.</title>
        <authorList>
            <person name="Tachibana S."/>
            <person name="Sullivan S.A."/>
            <person name="Kawai S."/>
            <person name="Nakamura S."/>
            <person name="Kim H.R."/>
            <person name="Goto N."/>
            <person name="Arisue N."/>
            <person name="Palacpac N.M.Q."/>
            <person name="Honma H."/>
            <person name="Yagi M."/>
            <person name="Tougan T."/>
            <person name="Katakai Y."/>
            <person name="Kaneko O."/>
            <person name="Mita T."/>
            <person name="Kita K."/>
            <person name="Yasutomi Y."/>
            <person name="Sutton P.L."/>
            <person name="Shakhbatyan R."/>
            <person name="Horii T."/>
            <person name="Yasunaga T."/>
            <person name="Barnwell J.W."/>
            <person name="Escalante A.A."/>
            <person name="Carlton J.M."/>
            <person name="Tanabe K."/>
        </authorList>
    </citation>
    <scope>NUCLEOTIDE SEQUENCE [LARGE SCALE GENOMIC DNA]</scope>
    <source>
        <strain evidence="3 4">B</strain>
    </source>
</reference>
<gene>
    <name evidence="3" type="ORF">PCYB_071210</name>
</gene>
<feature type="compositionally biased region" description="Acidic residues" evidence="1">
    <location>
        <begin position="188"/>
        <end position="223"/>
    </location>
</feature>
<feature type="transmembrane region" description="Helical" evidence="2">
    <location>
        <begin position="92"/>
        <end position="113"/>
    </location>
</feature>
<feature type="region of interest" description="Disordered" evidence="1">
    <location>
        <begin position="138"/>
        <end position="237"/>
    </location>
</feature>
<feature type="transmembrane region" description="Helical" evidence="2">
    <location>
        <begin position="7"/>
        <end position="29"/>
    </location>
</feature>
<feature type="compositionally biased region" description="Gly residues" evidence="1">
    <location>
        <begin position="526"/>
        <end position="543"/>
    </location>
</feature>
<dbReference type="EMBL" id="DF157099">
    <property type="protein sequence ID" value="GAB65619.1"/>
    <property type="molecule type" value="Genomic_DNA"/>
</dbReference>
<keyword evidence="2" id="KW-1133">Transmembrane helix</keyword>
<organism evidence="3 4">
    <name type="scientific">Plasmodium cynomolgi (strain B)</name>
    <dbReference type="NCBI Taxonomy" id="1120755"/>
    <lineage>
        <taxon>Eukaryota</taxon>
        <taxon>Sar</taxon>
        <taxon>Alveolata</taxon>
        <taxon>Apicomplexa</taxon>
        <taxon>Aconoidasida</taxon>
        <taxon>Haemosporida</taxon>
        <taxon>Plasmodiidae</taxon>
        <taxon>Plasmodium</taxon>
        <taxon>Plasmodium (Plasmodium)</taxon>
    </lineage>
</organism>
<sequence length="1972" mass="226931">MRRKYYVKIWIIVLYNTFVNYFDYFLFFLKKYIPSFDVLCVLKAKVSTLSPSNDIFLLLFLFFFHKRFFNNVNASLIVNHKNGIYNNNVHTFQFVLITVSFFLYTLITFLCVYQCDDCAGEEKVDELENERNVGHIVRESPVYEEEEGRKKEANKSDVAREKSDNNVGEAEKVELKNGKMGVPHGEGREEDEEAVGEAGQEGEVEGEDEGKDEGEKEGEEEDTNEHRWGTPTGGDKQYHPVTPSCAIQLINLVSKLVKKRRTEKFFFYFSMFVHITILLSYYTFLSYVHARNFLGVLTTISVLCNGFIYAIIFLLFIKLGRGNNLKKDNKKWFRISGIRRRIEKAKWVAIWRRRKTSRTEKEQTNRKHVVKFKERNNKMEEKYFLKNEKRSIMLINNILKNSKSFEVHFGEVALKSENDISIKNKERNKFIRRYKLLRISKKWIIFLQNVVDLSDEPEKCLSMLISLTLEKEFPSLDLDACLEIVKKNYFSTMKNVPTILKNFLKYTNKFLAILERRQKGEKKNSNGGGSGRGIGGGSGGGSRRGSTCAYGRINDFDESEIIFAWGLGILSFGNLQDVNYNLSPVLFHVSNVLAKCRYMKYTIDYYFRYMPYFGILPIGGLGNYYLQHETITGGTLPICDTINNRYGDQEGESNFNRVVPGGVDNQTVVFEVLGEDRHPDGYINGNSEQLNVDTENQKACLGPRFNHTAKMESYPGELAISLSGCTPSRKTQSGLSNRRRGNSESHSICTLSAPLESFAGAPGRRDNHEGDELPLEFDLNRIYAKELCRIYVHCLLADVSEMYRGIDYTQTCEKYLCSGVLNLWGENHKSRSNMYMRRYYEHLERWAGLEENIVGDPSLRGEVKQGDRDPTEAIFNIEDYISSKVIEIDFYGQFEHLKNDTKNYLMSLIKEGDSLHVKELTNFSEVTRDRSQEMERKEEEEKKKKRKNEQFCKVFCSALPVCIEKRCWEFLDKNELKQIEEEKRQRRNFTISCENMGEEYFNVHVLKNYEEKVTYFKIDCYGGVISVGGEFVNKKGEFPCVSKKEKGRRKTVTEGDKKGETNFTEEKDDNFLTEEGVHMLNTNMHSYISYERVEGSQMEIFTHNSYEGDVGITGDLKGMNFHDRNALVVLTPPVIIPTECTIEVWLFVGSREGATNGQEKSFLFCDMEGNSPFVISRRGNKIEDIEIHISDKHRLSSYFRQLHSEGMREPMDGEKTTEKGNHWNVYIKCEKTPKWNKINSIVKQNQWNLLNITKSASGLIYYMNGKYMNSISHEVLNLEKQLQMSIFGNSCFGNNNIGLCSSFKIFEFLKKEEIKRRYEIVKKVKGREMIGDNLCMEMKDQVIEGIDVRDKCMQVLEFFIYFAQSQKGKMRVVAFTNDSNYRVKMYQLRLVSKYTGGTSPGGGNSPGKSPQSAHFYERNDEELHGKENKLGLTNQPNGEVGGCANLHRKCEKIIHIDDKEEYGYNVYFKKVSRKEDAPKIYGINIFSDLLCYACDLSKFYNLILDPPLSIYNELVKPFGYTLCLWVFLPIEENVSFSSLVSGEKDSHISVFSDRLLIGCIENYKRGNKQGQTFYHSSGFSIKNVKRGWYYLTVVGTLKGQFYFINGCFKGHHNFCSFDDIKYVGNSSLFINPFPYICFFKMVTKPLSVTEIMCEYACPAYDKLAASPGSSYWYLLFANLFGGTTPNDGSVDSLSDKSTSSTRSDKGKYVHFEITEFFDVHVYPYRERKDYQFALSVTSVENRKLFFFNKKKEQTNNLNIYLNVSIVLPSCWAIFAVINLAYVNKSTYHCLVGGENGNSHVAIKGSNLALGVLTHLGEDFLQKGEILDEVTNGERTNNLVRGSSSNDKKKAASGGTNEMGNTAKCQTDSNICYQNYQHFHSSGYYLQKELNEEILLTTRCRQNKQTFFIDSRKVGVCKSCLSPICCIGNCRSVSGEYLSPFGFYKFVRVVFEDVTDEQVVQFHRSLPLRGDHR</sequence>
<dbReference type="RefSeq" id="XP_004221566.1">
    <property type="nucleotide sequence ID" value="XM_004221518.1"/>
</dbReference>
<keyword evidence="2" id="KW-0812">Transmembrane</keyword>
<dbReference type="OrthoDB" id="413581at2759"/>
<protein>
    <submittedName>
        <fullName evidence="3">Uncharacterized protein</fullName>
    </submittedName>
</protein>
<feature type="region of interest" description="Disordered" evidence="1">
    <location>
        <begin position="725"/>
        <end position="746"/>
    </location>
</feature>
<evidence type="ECO:0000313" key="3">
    <source>
        <dbReference type="EMBL" id="GAB65619.1"/>
    </source>
</evidence>
<dbReference type="KEGG" id="pcy:PCYB_071210"/>
<evidence type="ECO:0000256" key="1">
    <source>
        <dbReference type="SAM" id="MobiDB-lite"/>
    </source>
</evidence>
<dbReference type="Proteomes" id="UP000006319">
    <property type="component" value="Chromosome 7"/>
</dbReference>
<keyword evidence="4" id="KW-1185">Reference proteome</keyword>
<feature type="region of interest" description="Disordered" evidence="1">
    <location>
        <begin position="521"/>
        <end position="543"/>
    </location>
</feature>
<feature type="region of interest" description="Disordered" evidence="1">
    <location>
        <begin position="1836"/>
        <end position="1856"/>
    </location>
</feature>
<name>K6URB5_PLACD</name>
<dbReference type="OMA" id="ILCFKKG"/>
<dbReference type="eggNOG" id="ENOG502S7DK">
    <property type="taxonomic scope" value="Eukaryota"/>
</dbReference>
<proteinExistence type="predicted"/>
<dbReference type="PhylomeDB" id="K6URB5"/>
<feature type="compositionally biased region" description="Polar residues" evidence="1">
    <location>
        <begin position="725"/>
        <end position="736"/>
    </location>
</feature>
<feature type="transmembrane region" description="Helical" evidence="2">
    <location>
        <begin position="605"/>
        <end position="626"/>
    </location>
</feature>